<feature type="region of interest" description="Disordered" evidence="1">
    <location>
        <begin position="630"/>
        <end position="675"/>
    </location>
</feature>
<sequence>MIVSTRLDQPEEDHDPLQPPDGMRREWNFSLTFAHQAARVTLQLSPHWETTFIDPRDIEQLNRLDRDVKHCPMMPALGYDDLGVAQRRKDDLWSEKPKKVTILYSHIPPDMTLVAYCVRSVQHVLSSNHVIELDGCVDLLRLTIGKKLRCPHRLGGQRSFHFHYTTAVQSKVKSTVYAIGTIINQRGYLCTVECAGRDDLDWYVSKVFLPHYTSTDKFMIDQNVTYHEVSNVILKEQQELFGELCYSDTNAAVSFSLPMHPMRIRPDYSPTQTVGVGSIACMTLDLNIYQRPLERAEEDSVSGAIPYKINQAVLFLDVEDVVRMGYPRIMSTEQYSNMKISRLLDIFKDAKVVGTPGISYLGVRTGRSRTLTLTYEPFNAVAKVMMTSTIVCGLGVTAVFITKLGGGVFDAHLYLYQQLLKGINFLNSDIPKGSLSRFDTTSVRLVEQNLFRFYLSAPSDEQQVMETHLKFLRESCDARVESGVAVNVPVEEGGLATKPLGVKHHSTSSSTTMSAGPHFERVPSGVEDAEHASQGDRDSPALPSSSFAGDSYSSFHSQLGISVGGILIVEGAVEGEEGGDGGKTPCNVDTPVVSTLDVVEGPAENVPPSTVTVIVPTTSAAAAAAPAATAAGGASRDGTELASTALDGGHQPSDAVTVQSSMESPDRNPSPKSSLDVVDVSAVESHSTVRKQQPAEEDWEEQNRKIQELLSAEETDKRHGVSIYDAYVRSCEVQRCKPNSHLLKKLPTDPRFTNAIHELDLTSNYLGHSGFVALLNTIGNFPNVHTLHFNDMSLDNQDVEYLCDVLKDNKSVREVHLRNNNQITLPSSRSFTQLLRENKGIVALSLEGTGLTNTVIQRLQEQIEKNKVAERQDPAPAG</sequence>
<feature type="compositionally biased region" description="Basic and acidic residues" evidence="1">
    <location>
        <begin position="528"/>
        <end position="539"/>
    </location>
</feature>
<gene>
    <name evidence="2" type="ORF">TCIL3000_8_1330</name>
</gene>
<dbReference type="SUPFAM" id="SSF52047">
    <property type="entry name" value="RNI-like"/>
    <property type="match status" value="1"/>
</dbReference>
<feature type="region of interest" description="Disordered" evidence="1">
    <location>
        <begin position="1"/>
        <end position="22"/>
    </location>
</feature>
<evidence type="ECO:0000256" key="1">
    <source>
        <dbReference type="SAM" id="MobiDB-lite"/>
    </source>
</evidence>
<feature type="region of interest" description="Disordered" evidence="1">
    <location>
        <begin position="497"/>
        <end position="546"/>
    </location>
</feature>
<protein>
    <submittedName>
        <fullName evidence="2">Uncharacterized protein</fullName>
    </submittedName>
</protein>
<accession>G0URA6</accession>
<dbReference type="AlphaFoldDB" id="G0URA6"/>
<evidence type="ECO:0000313" key="2">
    <source>
        <dbReference type="EMBL" id="CCC91917.1"/>
    </source>
</evidence>
<dbReference type="EMBL" id="HE575321">
    <property type="protein sequence ID" value="CCC91917.1"/>
    <property type="molecule type" value="Genomic_DNA"/>
</dbReference>
<dbReference type="InterPro" id="IPR032675">
    <property type="entry name" value="LRR_dom_sf"/>
</dbReference>
<dbReference type="VEuPathDB" id="TriTrypDB:TcIL3000_8_1330"/>
<name>G0URA6_TRYCI</name>
<proteinExistence type="predicted"/>
<organism evidence="2">
    <name type="scientific">Trypanosoma congolense (strain IL3000)</name>
    <dbReference type="NCBI Taxonomy" id="1068625"/>
    <lineage>
        <taxon>Eukaryota</taxon>
        <taxon>Discoba</taxon>
        <taxon>Euglenozoa</taxon>
        <taxon>Kinetoplastea</taxon>
        <taxon>Metakinetoplastina</taxon>
        <taxon>Trypanosomatida</taxon>
        <taxon>Trypanosomatidae</taxon>
        <taxon>Trypanosoma</taxon>
        <taxon>Nannomonas</taxon>
    </lineage>
</organism>
<dbReference type="Gene3D" id="3.80.10.10">
    <property type="entry name" value="Ribonuclease Inhibitor"/>
    <property type="match status" value="1"/>
</dbReference>
<feature type="compositionally biased region" description="Polar residues" evidence="1">
    <location>
        <begin position="654"/>
        <end position="663"/>
    </location>
</feature>
<reference evidence="2" key="1">
    <citation type="journal article" date="2012" name="Proc. Natl. Acad. Sci. U.S.A.">
        <title>Antigenic diversity is generated by distinct evolutionary mechanisms in African trypanosome species.</title>
        <authorList>
            <person name="Jackson A.P."/>
            <person name="Berry A."/>
            <person name="Aslett M."/>
            <person name="Allison H.C."/>
            <person name="Burton P."/>
            <person name="Vavrova-Anderson J."/>
            <person name="Brown R."/>
            <person name="Browne H."/>
            <person name="Corton N."/>
            <person name="Hauser H."/>
            <person name="Gamble J."/>
            <person name="Gilderthorp R."/>
            <person name="Marcello L."/>
            <person name="McQuillan J."/>
            <person name="Otto T.D."/>
            <person name="Quail M.A."/>
            <person name="Sanders M.J."/>
            <person name="van Tonder A."/>
            <person name="Ginger M.L."/>
            <person name="Field M.C."/>
            <person name="Barry J.D."/>
            <person name="Hertz-Fowler C."/>
            <person name="Berriman M."/>
        </authorList>
    </citation>
    <scope>NUCLEOTIDE SEQUENCE</scope>
    <source>
        <strain evidence="2">IL3000</strain>
    </source>
</reference>